<proteinExistence type="predicted"/>
<evidence type="ECO:0000259" key="1">
    <source>
        <dbReference type="Pfam" id="PF17399"/>
    </source>
</evidence>
<reference evidence="2 3" key="1">
    <citation type="submission" date="2015-03" db="EMBL/GenBank/DDBJ databases">
        <authorList>
            <person name="Murphy D."/>
        </authorList>
    </citation>
    <scope>NUCLEOTIDE SEQUENCE [LARGE SCALE GENOMIC DNA]</scope>
    <source>
        <strain evidence="2 3">BR165/97</strain>
    </source>
</reference>
<protein>
    <submittedName>
        <fullName evidence="2">Putative relication initiation protein</fullName>
    </submittedName>
</protein>
<dbReference type="InterPro" id="IPR035404">
    <property type="entry name" value="DUF5405"/>
</dbReference>
<dbReference type="OrthoDB" id="6445849at2"/>
<dbReference type="EMBL" id="CPZJ01000002">
    <property type="protein sequence ID" value="CNF20308.1"/>
    <property type="molecule type" value="Genomic_DNA"/>
</dbReference>
<dbReference type="Pfam" id="PF17399">
    <property type="entry name" value="DUF5405"/>
    <property type="match status" value="1"/>
</dbReference>
<evidence type="ECO:0000313" key="3">
    <source>
        <dbReference type="Proteomes" id="UP000038750"/>
    </source>
</evidence>
<organism evidence="2 3">
    <name type="scientific">Yersinia intermedia</name>
    <dbReference type="NCBI Taxonomy" id="631"/>
    <lineage>
        <taxon>Bacteria</taxon>
        <taxon>Pseudomonadati</taxon>
        <taxon>Pseudomonadota</taxon>
        <taxon>Gammaproteobacteria</taxon>
        <taxon>Enterobacterales</taxon>
        <taxon>Yersiniaceae</taxon>
        <taxon>Yersinia</taxon>
    </lineage>
</organism>
<gene>
    <name evidence="2" type="ORF">ERS008530_00679</name>
</gene>
<dbReference type="AlphaFoldDB" id="A0A0T9LSM5"/>
<dbReference type="RefSeq" id="WP_050072809.1">
    <property type="nucleotide sequence ID" value="NZ_CPZJ01000002.1"/>
</dbReference>
<feature type="domain" description="DUF5405" evidence="1">
    <location>
        <begin position="7"/>
        <end position="86"/>
    </location>
</feature>
<name>A0A0T9LSM5_YERIN</name>
<sequence>MRIEIENYVITSDEYQFTLSQKNVFGKDSKYAGQSYEKAVGYYPKLSQVITALIMRGVMKSDIESLQAMQQHITRVSLACEKALKDFTSEPVNDEVA</sequence>
<accession>A0A0T9LSM5</accession>
<dbReference type="Proteomes" id="UP000038750">
    <property type="component" value="Unassembled WGS sequence"/>
</dbReference>
<evidence type="ECO:0000313" key="2">
    <source>
        <dbReference type="EMBL" id="CNF20308.1"/>
    </source>
</evidence>